<dbReference type="InParanoid" id="U5D9S9"/>
<protein>
    <recommendedName>
        <fullName evidence="6">Outer membrane protein</fullName>
    </recommendedName>
</protein>
<organism evidence="4 5">
    <name type="scientific">Rubidibacter lacunae KORDI 51-2</name>
    <dbReference type="NCBI Taxonomy" id="582515"/>
    <lineage>
        <taxon>Bacteria</taxon>
        <taxon>Bacillati</taxon>
        <taxon>Cyanobacteriota</taxon>
        <taxon>Cyanophyceae</taxon>
        <taxon>Oscillatoriophycideae</taxon>
        <taxon>Chroococcales</taxon>
        <taxon>Aphanothecaceae</taxon>
        <taxon>Rubidibacter</taxon>
    </lineage>
</organism>
<accession>U5D9S9</accession>
<dbReference type="PROSITE" id="PS51257">
    <property type="entry name" value="PROKAR_LIPOPROTEIN"/>
    <property type="match status" value="1"/>
</dbReference>
<proteinExistence type="predicted"/>
<feature type="signal peptide" evidence="3">
    <location>
        <begin position="1"/>
        <end position="21"/>
    </location>
</feature>
<keyword evidence="3" id="KW-0732">Signal</keyword>
<dbReference type="Proteomes" id="UP000016960">
    <property type="component" value="Unassembled WGS sequence"/>
</dbReference>
<feature type="region of interest" description="Disordered" evidence="2">
    <location>
        <begin position="21"/>
        <end position="50"/>
    </location>
</feature>
<sequence length="527" mass="58915">MRRWWLGLGAIALVSCQTAPPAVPVTETPMPEVESEPDRPPSDDSLPRSLDVTLTLGSPDDLRVAAGDAIAVGDVLSDRPEERARLAHRLEQLQHELERLQANPVAGADVPALPPVGYAAQTAAIAKQERVVAAIAQRQVWQAEKIAAVRSLHRPTEVAMLVNEAQPVLPVFEDRPRDRQVALTVAHEEAIARDLDAELEQAQAELAVAVAELEAARERRAYDEYRRELEIAGLDRDRAAQLERRALIEQRIQEEMTAVAAELQRVEAVRSPFAANVRRVKWLAMKDRELTVQIALDIQERSPPESSPDVEEPTVETSWGIPLAIATLLLAFGALPVGAATEDELPCLDSSPQCIEELTEQAIANSREFEAIAQRLDVSEDRVAYARRQRWTHYITGDPVRLVANLFGGGDVQRDRLQIAELELRGADLERRGESLRDRLRQEVTTWVLAYELIGRRMELAGDRLETQQQQTRLVELDYRYGRGDTVQMLNRWQAAEELWAAIAELNEQQRQAVVNLSRLVGVSDEL</sequence>
<dbReference type="OrthoDB" id="581822at2"/>
<reference evidence="4 5" key="1">
    <citation type="submission" date="2013-05" db="EMBL/GenBank/DDBJ databases">
        <title>Draft genome sequence of Rubidibacter lacunae KORDI 51-2.</title>
        <authorList>
            <person name="Choi D.H."/>
            <person name="Noh J.H."/>
            <person name="Kwon K.-K."/>
            <person name="Lee J.-H."/>
            <person name="Ryu J.-Y."/>
        </authorList>
    </citation>
    <scope>NUCLEOTIDE SEQUENCE [LARGE SCALE GENOMIC DNA]</scope>
    <source>
        <strain evidence="4 5">KORDI 51-2</strain>
    </source>
</reference>
<evidence type="ECO:0008006" key="6">
    <source>
        <dbReference type="Google" id="ProtNLM"/>
    </source>
</evidence>
<evidence type="ECO:0000313" key="5">
    <source>
        <dbReference type="Proteomes" id="UP000016960"/>
    </source>
</evidence>
<feature type="chain" id="PRO_5004658720" description="Outer membrane protein" evidence="3">
    <location>
        <begin position="22"/>
        <end position="527"/>
    </location>
</feature>
<dbReference type="SUPFAM" id="SSF56954">
    <property type="entry name" value="Outer membrane efflux proteins (OEP)"/>
    <property type="match status" value="1"/>
</dbReference>
<feature type="coiled-coil region" evidence="1">
    <location>
        <begin position="412"/>
        <end position="439"/>
    </location>
</feature>
<keyword evidence="5" id="KW-1185">Reference proteome</keyword>
<dbReference type="RefSeq" id="WP_022606833.1">
    <property type="nucleotide sequence ID" value="NZ_ASSJ01000049.1"/>
</dbReference>
<comment type="caution">
    <text evidence="4">The sequence shown here is derived from an EMBL/GenBank/DDBJ whole genome shotgun (WGS) entry which is preliminary data.</text>
</comment>
<dbReference type="AlphaFoldDB" id="U5D9S9"/>
<keyword evidence="1" id="KW-0175">Coiled coil</keyword>
<feature type="compositionally biased region" description="Basic and acidic residues" evidence="2">
    <location>
        <begin position="36"/>
        <end position="46"/>
    </location>
</feature>
<feature type="compositionally biased region" description="Low complexity" evidence="2">
    <location>
        <begin position="21"/>
        <end position="32"/>
    </location>
</feature>
<dbReference type="Gene3D" id="1.20.1600.10">
    <property type="entry name" value="Outer membrane efflux proteins (OEP)"/>
    <property type="match status" value="1"/>
</dbReference>
<evidence type="ECO:0000313" key="4">
    <source>
        <dbReference type="EMBL" id="ERN41343.1"/>
    </source>
</evidence>
<name>U5D9S9_9CHRO</name>
<dbReference type="EMBL" id="ASSJ01000049">
    <property type="protein sequence ID" value="ERN41343.1"/>
    <property type="molecule type" value="Genomic_DNA"/>
</dbReference>
<gene>
    <name evidence="4" type="ORF">KR51_00019100</name>
</gene>
<dbReference type="STRING" id="582515.KR51_00019100"/>
<feature type="coiled-coil region" evidence="1">
    <location>
        <begin position="185"/>
        <end position="228"/>
    </location>
</feature>
<evidence type="ECO:0000256" key="1">
    <source>
        <dbReference type="SAM" id="Coils"/>
    </source>
</evidence>
<evidence type="ECO:0000256" key="3">
    <source>
        <dbReference type="SAM" id="SignalP"/>
    </source>
</evidence>
<evidence type="ECO:0000256" key="2">
    <source>
        <dbReference type="SAM" id="MobiDB-lite"/>
    </source>
</evidence>
<dbReference type="PATRIC" id="fig|582515.4.peg.2154"/>
<dbReference type="eggNOG" id="COG0845">
    <property type="taxonomic scope" value="Bacteria"/>
</dbReference>